<dbReference type="Pfam" id="PF05721">
    <property type="entry name" value="PhyH"/>
    <property type="match status" value="1"/>
</dbReference>
<evidence type="ECO:0000313" key="3">
    <source>
        <dbReference type="Proteomes" id="UP000309389"/>
    </source>
</evidence>
<name>A0A4T3EYY4_9SPHN</name>
<dbReference type="EMBL" id="SSHH01000003">
    <property type="protein sequence ID" value="TIX49866.1"/>
    <property type="molecule type" value="Genomic_DNA"/>
</dbReference>
<gene>
    <name evidence="2" type="ORF">E5222_12630</name>
</gene>
<dbReference type="AlphaFoldDB" id="A0A4T3EYY4"/>
<comment type="caution">
    <text evidence="2">The sequence shown here is derived from an EMBL/GenBank/DDBJ whole genome shotgun (WGS) entry which is preliminary data.</text>
</comment>
<dbReference type="Gene3D" id="2.60.120.620">
    <property type="entry name" value="q2cbj1_9rhob like domain"/>
    <property type="match status" value="1"/>
</dbReference>
<dbReference type="GO" id="GO:0005506">
    <property type="term" value="F:iron ion binding"/>
    <property type="evidence" value="ECO:0007669"/>
    <property type="project" value="UniProtKB-ARBA"/>
</dbReference>
<dbReference type="PANTHER" id="PTHR20883:SF48">
    <property type="entry name" value="ECTOINE DIOXYGENASE"/>
    <property type="match status" value="1"/>
</dbReference>
<keyword evidence="2" id="KW-0223">Dioxygenase</keyword>
<organism evidence="2 3">
    <name type="scientific">Alteraurantiacibacter aquimixticola</name>
    <dbReference type="NCBI Taxonomy" id="2489173"/>
    <lineage>
        <taxon>Bacteria</taxon>
        <taxon>Pseudomonadati</taxon>
        <taxon>Pseudomonadota</taxon>
        <taxon>Alphaproteobacteria</taxon>
        <taxon>Sphingomonadales</taxon>
        <taxon>Erythrobacteraceae</taxon>
        <taxon>Alteraurantiacibacter</taxon>
    </lineage>
</organism>
<dbReference type="Proteomes" id="UP000309389">
    <property type="component" value="Unassembled WGS sequence"/>
</dbReference>
<evidence type="ECO:0000313" key="2">
    <source>
        <dbReference type="EMBL" id="TIX49866.1"/>
    </source>
</evidence>
<evidence type="ECO:0000256" key="1">
    <source>
        <dbReference type="ARBA" id="ARBA00001954"/>
    </source>
</evidence>
<comment type="cofactor">
    <cofactor evidence="1">
        <name>Fe(2+)</name>
        <dbReference type="ChEBI" id="CHEBI:29033"/>
    </cofactor>
</comment>
<keyword evidence="2" id="KW-0560">Oxidoreductase</keyword>
<dbReference type="SUPFAM" id="SSF51197">
    <property type="entry name" value="Clavaminate synthase-like"/>
    <property type="match status" value="1"/>
</dbReference>
<dbReference type="OrthoDB" id="9791262at2"/>
<dbReference type="InterPro" id="IPR008775">
    <property type="entry name" value="Phytyl_CoA_dOase-like"/>
</dbReference>
<protein>
    <submittedName>
        <fullName evidence="2">Phytanoyl-CoA dioxygenase</fullName>
    </submittedName>
</protein>
<dbReference type="PANTHER" id="PTHR20883">
    <property type="entry name" value="PHYTANOYL-COA DIOXYGENASE DOMAIN CONTAINING 1"/>
    <property type="match status" value="1"/>
</dbReference>
<accession>A0A4T3EYY4</accession>
<reference evidence="2 3" key="1">
    <citation type="submission" date="2019-04" db="EMBL/GenBank/DDBJ databases">
        <title>Altererythrobacter aquimixticola sp. nov., isolated from sediment of junction between the ocean and a freshwater spring.</title>
        <authorList>
            <person name="Yoon J.-H."/>
        </authorList>
    </citation>
    <scope>NUCLEOTIDE SEQUENCE [LARGE SCALE GENOMIC DNA]</scope>
    <source>
        <strain evidence="2 3">SSKS-13</strain>
    </source>
</reference>
<dbReference type="GO" id="GO:0016706">
    <property type="term" value="F:2-oxoglutarate-dependent dioxygenase activity"/>
    <property type="evidence" value="ECO:0007669"/>
    <property type="project" value="UniProtKB-ARBA"/>
</dbReference>
<proteinExistence type="predicted"/>
<keyword evidence="3" id="KW-1185">Reference proteome</keyword>
<sequence length="202" mass="22636">MLSELENALAGIPMDRAGTRLADKPVIADILSVDYAIGAVVAEKMGATPRSVRAILFDKNPHANWGLDWHQDRTIAVKERSEVAGFARWNVKQGIVHVEPPFRLLERMLTVRIHLDPVDESNGVLEVIPGSHKRGRIAEREVKRIVDEGPVVSCPALSGDCWVYRTPILHRSARSRSDGHRRVLQVDYSADDLPDRLEWRGV</sequence>